<dbReference type="PANTHER" id="PTHR30337:SF7">
    <property type="entry name" value="PHOSPHOESTERASE"/>
    <property type="match status" value="1"/>
</dbReference>
<dbReference type="SUPFAM" id="SSF56300">
    <property type="entry name" value="Metallo-dependent phosphatases"/>
    <property type="match status" value="1"/>
</dbReference>
<dbReference type="CDD" id="cd00840">
    <property type="entry name" value="MPP_Mre11_N"/>
    <property type="match status" value="1"/>
</dbReference>
<accession>A0A7T1AN72</accession>
<reference evidence="3 4" key="1">
    <citation type="journal article" date="2021" name="Nat. Commun.">
        <title>Isolation of a member of the candidate phylum Atribacteria reveals a unique cell membrane structure.</title>
        <authorList>
            <person name="Taiki K."/>
            <person name="Nobu M.K."/>
            <person name="Kusada H."/>
            <person name="Meng X.-Y."/>
            <person name="Hosoki N."/>
            <person name="Uematsu K."/>
            <person name="Yoshioka H."/>
            <person name="Kamagata Y."/>
            <person name="Tamaki H."/>
        </authorList>
    </citation>
    <scope>NUCLEOTIDE SEQUENCE [LARGE SCALE GENOMIC DNA]</scope>
    <source>
        <strain evidence="3 4">RT761</strain>
    </source>
</reference>
<evidence type="ECO:0000256" key="1">
    <source>
        <dbReference type="ARBA" id="ARBA00022801"/>
    </source>
</evidence>
<dbReference type="InterPro" id="IPR004843">
    <property type="entry name" value="Calcineurin-like_PHP"/>
</dbReference>
<dbReference type="InterPro" id="IPR029052">
    <property type="entry name" value="Metallo-depent_PP-like"/>
</dbReference>
<dbReference type="Pfam" id="PF00149">
    <property type="entry name" value="Metallophos"/>
    <property type="match status" value="1"/>
</dbReference>
<protein>
    <submittedName>
        <fullName evidence="3">Nuclease SbcCD subunit D</fullName>
    </submittedName>
</protein>
<evidence type="ECO:0000259" key="2">
    <source>
        <dbReference type="Pfam" id="PF00149"/>
    </source>
</evidence>
<evidence type="ECO:0000313" key="3">
    <source>
        <dbReference type="EMBL" id="QPM69019.1"/>
    </source>
</evidence>
<dbReference type="KEGG" id="alam:RT761_02247"/>
<feature type="domain" description="Calcineurin-like phosphoesterase" evidence="2">
    <location>
        <begin position="3"/>
        <end position="109"/>
    </location>
</feature>
<proteinExistence type="predicted"/>
<dbReference type="InterPro" id="IPR050535">
    <property type="entry name" value="DNA_Repair-Maintenance_Comp"/>
</dbReference>
<organism evidence="3 4">
    <name type="scientific">Atribacter laminatus</name>
    <dbReference type="NCBI Taxonomy" id="2847778"/>
    <lineage>
        <taxon>Bacteria</taxon>
        <taxon>Pseudomonadati</taxon>
        <taxon>Atribacterota</taxon>
        <taxon>Atribacteria</taxon>
        <taxon>Atribacterales</taxon>
        <taxon>Atribacteraceae</taxon>
        <taxon>Atribacter</taxon>
    </lineage>
</organism>
<dbReference type="Proteomes" id="UP000594463">
    <property type="component" value="Chromosome"/>
</dbReference>
<evidence type="ECO:0000313" key="4">
    <source>
        <dbReference type="Proteomes" id="UP000594463"/>
    </source>
</evidence>
<dbReference type="AlphaFoldDB" id="A0A7T1AN72"/>
<dbReference type="RefSeq" id="WP_218111506.1">
    <property type="nucleotide sequence ID" value="NZ_CP065383.1"/>
</dbReference>
<dbReference type="PANTHER" id="PTHR30337">
    <property type="entry name" value="COMPONENT OF ATP-DEPENDENT DSDNA EXONUCLEASE"/>
    <property type="match status" value="1"/>
</dbReference>
<sequence>MARFLHTADWHLGMKYAKLGLNAEKAREVRIQTANAVIEYAQKHNVDFIIVAGDLFDSNDIERDLIDTVIRILQKAMPIPVYILPGNHDPLTIDSIYADPFWKTLSNTFIIDQPKPLSVPNIPVTLYPCPVTQKQTKKDLTDWIQVTGGQISIGIAHGNLQIPGFTDDPNFPIDPDRAEQSGLDYLSLGEWHSLFSLKGKDGAIRTLYPGTPEPTKSGENNCGRVVIVEIEEHGSKPILQEVEIGTLKWEERLIEISSFDEIKCVEKELKDITDPENWVLDLILKGIIDQEAFNYLEAIENQCVKNFLYFKLNKDKLHINPDLTKLKNLIPEGVLFGKVIDAIEAFKRCHPSLQEFSNLSAEDAEIMLQELTNASLPLNPSPEALERALMILYQMAREVAR</sequence>
<name>A0A7T1AN72_ATRLM</name>
<dbReference type="EMBL" id="CP065383">
    <property type="protein sequence ID" value="QPM69019.1"/>
    <property type="molecule type" value="Genomic_DNA"/>
</dbReference>
<keyword evidence="1" id="KW-0378">Hydrolase</keyword>
<gene>
    <name evidence="3" type="primary">sbcD</name>
    <name evidence="3" type="ORF">RT761_02247</name>
</gene>
<keyword evidence="4" id="KW-1185">Reference proteome</keyword>
<dbReference type="Gene3D" id="3.60.21.10">
    <property type="match status" value="1"/>
</dbReference>
<dbReference type="GO" id="GO:0016787">
    <property type="term" value="F:hydrolase activity"/>
    <property type="evidence" value="ECO:0007669"/>
    <property type="project" value="UniProtKB-KW"/>
</dbReference>
<dbReference type="InterPro" id="IPR041796">
    <property type="entry name" value="Mre11_N"/>
</dbReference>